<dbReference type="Proteomes" id="UP000076798">
    <property type="component" value="Unassembled WGS sequence"/>
</dbReference>
<evidence type="ECO:0000256" key="1">
    <source>
        <dbReference type="SAM" id="MobiDB-lite"/>
    </source>
</evidence>
<evidence type="ECO:0000313" key="4">
    <source>
        <dbReference type="Proteomes" id="UP000076798"/>
    </source>
</evidence>
<protein>
    <recommendedName>
        <fullName evidence="5">Secreted protein</fullName>
    </recommendedName>
</protein>
<feature type="signal peptide" evidence="2">
    <location>
        <begin position="1"/>
        <end position="18"/>
    </location>
</feature>
<accession>A0A165YDJ2</accession>
<feature type="region of interest" description="Disordered" evidence="1">
    <location>
        <begin position="151"/>
        <end position="172"/>
    </location>
</feature>
<reference evidence="3 4" key="1">
    <citation type="journal article" date="2016" name="Mol. Biol. Evol.">
        <title>Comparative Genomics of Early-Diverging Mushroom-Forming Fungi Provides Insights into the Origins of Lignocellulose Decay Capabilities.</title>
        <authorList>
            <person name="Nagy L.G."/>
            <person name="Riley R."/>
            <person name="Tritt A."/>
            <person name="Adam C."/>
            <person name="Daum C."/>
            <person name="Floudas D."/>
            <person name="Sun H."/>
            <person name="Yadav J.S."/>
            <person name="Pangilinan J."/>
            <person name="Larsson K.H."/>
            <person name="Matsuura K."/>
            <person name="Barry K."/>
            <person name="Labutti K."/>
            <person name="Kuo R."/>
            <person name="Ohm R.A."/>
            <person name="Bhattacharya S.S."/>
            <person name="Shirouzu T."/>
            <person name="Yoshinaga Y."/>
            <person name="Martin F.M."/>
            <person name="Grigoriev I.V."/>
            <person name="Hibbett D.S."/>
        </authorList>
    </citation>
    <scope>NUCLEOTIDE SEQUENCE [LARGE SCALE GENOMIC DNA]</scope>
    <source>
        <strain evidence="3 4">HHB10207 ss-3</strain>
    </source>
</reference>
<gene>
    <name evidence="3" type="ORF">SISSUDRAFT_1037252</name>
</gene>
<evidence type="ECO:0008006" key="5">
    <source>
        <dbReference type="Google" id="ProtNLM"/>
    </source>
</evidence>
<proteinExistence type="predicted"/>
<feature type="chain" id="PRO_5007869314" description="Secreted protein" evidence="2">
    <location>
        <begin position="19"/>
        <end position="172"/>
    </location>
</feature>
<dbReference type="AlphaFoldDB" id="A0A165YDJ2"/>
<organism evidence="3 4">
    <name type="scientific">Sistotremastrum suecicum HHB10207 ss-3</name>
    <dbReference type="NCBI Taxonomy" id="1314776"/>
    <lineage>
        <taxon>Eukaryota</taxon>
        <taxon>Fungi</taxon>
        <taxon>Dikarya</taxon>
        <taxon>Basidiomycota</taxon>
        <taxon>Agaricomycotina</taxon>
        <taxon>Agaricomycetes</taxon>
        <taxon>Sistotremastrales</taxon>
        <taxon>Sistotremastraceae</taxon>
        <taxon>Sistotremastrum</taxon>
    </lineage>
</organism>
<keyword evidence="2" id="KW-0732">Signal</keyword>
<evidence type="ECO:0000256" key="2">
    <source>
        <dbReference type="SAM" id="SignalP"/>
    </source>
</evidence>
<name>A0A165YDJ2_9AGAM</name>
<keyword evidence="4" id="KW-1185">Reference proteome</keyword>
<dbReference type="EMBL" id="KV428264">
    <property type="protein sequence ID" value="KZT33130.1"/>
    <property type="molecule type" value="Genomic_DNA"/>
</dbReference>
<sequence>MFCSLVCCLIFLQSYSKSELHRQFLGQRIHKYKFAYKTSVYSSRRLALEPFESSAFVTSLVFQFQSHDFVIRISTKGRVVIELWFRDYGACQVRKLGKVNLGAAEDSLVERVSAETEVGVRDHHPRFFPNIDHPALHSATVQPVVSLQYTTPSTTPSKQLPVDDCRQSFHDP</sequence>
<evidence type="ECO:0000313" key="3">
    <source>
        <dbReference type="EMBL" id="KZT33130.1"/>
    </source>
</evidence>
<feature type="compositionally biased region" description="Basic and acidic residues" evidence="1">
    <location>
        <begin position="161"/>
        <end position="172"/>
    </location>
</feature>